<evidence type="ECO:0000313" key="1">
    <source>
        <dbReference type="EMBL" id="XDQ45666.1"/>
    </source>
</evidence>
<accession>A0AB39QTQ1</accession>
<name>A0AB39QTQ1_9ACTN</name>
<dbReference type="AlphaFoldDB" id="A0AB39QTQ1"/>
<protein>
    <submittedName>
        <fullName evidence="1">Uncharacterized protein</fullName>
    </submittedName>
</protein>
<reference evidence="1" key="1">
    <citation type="submission" date="2024-07" db="EMBL/GenBank/DDBJ databases">
        <authorList>
            <person name="Yu S.T."/>
        </authorList>
    </citation>
    <scope>NUCLEOTIDE SEQUENCE</scope>
    <source>
        <strain evidence="1">R39</strain>
    </source>
</reference>
<organism evidence="1">
    <name type="scientific">Streptomyces sp. R39</name>
    <dbReference type="NCBI Taxonomy" id="3238631"/>
    <lineage>
        <taxon>Bacteria</taxon>
        <taxon>Bacillati</taxon>
        <taxon>Actinomycetota</taxon>
        <taxon>Actinomycetes</taxon>
        <taxon>Kitasatosporales</taxon>
        <taxon>Streptomycetaceae</taxon>
        <taxon>Streptomyces</taxon>
    </lineage>
</organism>
<sequence>MTDSSVHAPMSPRLLPWPSLEDKPCYLFTDDNGGLLSRLVDDLEAVQLATSTDVLGRARQVLDDPMSPYAEVRYVDIRLADCIKGALRVAESRGMRLAAADDAE</sequence>
<gene>
    <name evidence="1" type="ORF">AB5J52_27330</name>
</gene>
<dbReference type="EMBL" id="CP163441">
    <property type="protein sequence ID" value="XDQ45666.1"/>
    <property type="molecule type" value="Genomic_DNA"/>
</dbReference>
<dbReference type="RefSeq" id="WP_369224517.1">
    <property type="nucleotide sequence ID" value="NZ_CP163441.1"/>
</dbReference>
<proteinExistence type="predicted"/>